<protein>
    <submittedName>
        <fullName evidence="4">Hsp20 family protein</fullName>
    </submittedName>
</protein>
<dbReference type="SUPFAM" id="SSF49764">
    <property type="entry name" value="HSP20-like chaperones"/>
    <property type="match status" value="1"/>
</dbReference>
<keyword evidence="5" id="KW-1185">Reference proteome</keyword>
<accession>A0AAW5E271</accession>
<evidence type="ECO:0000256" key="2">
    <source>
        <dbReference type="RuleBase" id="RU003616"/>
    </source>
</evidence>
<gene>
    <name evidence="4" type="ORF">MJG50_09935</name>
</gene>
<organism evidence="4 5">
    <name type="scientific">Fredinandcohnia quinoae</name>
    <dbReference type="NCBI Taxonomy" id="2918902"/>
    <lineage>
        <taxon>Bacteria</taxon>
        <taxon>Bacillati</taxon>
        <taxon>Bacillota</taxon>
        <taxon>Bacilli</taxon>
        <taxon>Bacillales</taxon>
        <taxon>Bacillaceae</taxon>
        <taxon>Fredinandcohnia</taxon>
    </lineage>
</organism>
<dbReference type="Gene3D" id="2.60.40.790">
    <property type="match status" value="1"/>
</dbReference>
<dbReference type="Proteomes" id="UP001431131">
    <property type="component" value="Unassembled WGS sequence"/>
</dbReference>
<dbReference type="PROSITE" id="PS01031">
    <property type="entry name" value="SHSP"/>
    <property type="match status" value="1"/>
</dbReference>
<reference evidence="4" key="1">
    <citation type="submission" date="2022-02" db="EMBL/GenBank/DDBJ databases">
        <title>Fredinandcohnia quinoae sp. nov. isolated from Chenopodium quinoa seeds.</title>
        <authorList>
            <person name="Saati-Santamaria Z."/>
            <person name="Flores-Felix J.D."/>
            <person name="Igual J.M."/>
            <person name="Velazquez E."/>
            <person name="Garcia-Fraile P."/>
            <person name="Martinez-Molina E."/>
        </authorList>
    </citation>
    <scope>NUCLEOTIDE SEQUENCE</scope>
    <source>
        <strain evidence="4">SECRCQ15</strain>
    </source>
</reference>
<feature type="domain" description="SHSP" evidence="3">
    <location>
        <begin position="32"/>
        <end position="136"/>
    </location>
</feature>
<evidence type="ECO:0000313" key="5">
    <source>
        <dbReference type="Proteomes" id="UP001431131"/>
    </source>
</evidence>
<dbReference type="CDD" id="cd06464">
    <property type="entry name" value="ACD_sHsps-like"/>
    <property type="match status" value="1"/>
</dbReference>
<dbReference type="RefSeq" id="WP_240255320.1">
    <property type="nucleotide sequence ID" value="NZ_JAKTTI010000013.1"/>
</dbReference>
<comment type="similarity">
    <text evidence="1 2">Belongs to the small heat shock protein (HSP20) family.</text>
</comment>
<dbReference type="AlphaFoldDB" id="A0AAW5E271"/>
<sequence length="136" mass="16179">MNNKEDSTPMPFDDIEGLEEWMKQFLDDPYTNWIDENQFRVDLFETQDEYIVEAELSGYQAQQIVITIINDTMNIQVKKINEPPQDEVISQRLVTLPFDLEKKKISALFRNEILEIFIKKKGKRKKKKNQVKIKIL</sequence>
<dbReference type="InterPro" id="IPR008978">
    <property type="entry name" value="HSP20-like_chaperone"/>
</dbReference>
<comment type="caution">
    <text evidence="4">The sequence shown here is derived from an EMBL/GenBank/DDBJ whole genome shotgun (WGS) entry which is preliminary data.</text>
</comment>
<dbReference type="InterPro" id="IPR002068">
    <property type="entry name" value="A-crystallin/Hsp20_dom"/>
</dbReference>
<evidence type="ECO:0000259" key="3">
    <source>
        <dbReference type="PROSITE" id="PS01031"/>
    </source>
</evidence>
<name>A0AAW5E271_9BACI</name>
<dbReference type="EMBL" id="JAKTTI010000013">
    <property type="protein sequence ID" value="MCH1625649.1"/>
    <property type="molecule type" value="Genomic_DNA"/>
</dbReference>
<proteinExistence type="inferred from homology"/>
<evidence type="ECO:0000256" key="1">
    <source>
        <dbReference type="PROSITE-ProRule" id="PRU00285"/>
    </source>
</evidence>
<dbReference type="Pfam" id="PF00011">
    <property type="entry name" value="HSP20"/>
    <property type="match status" value="1"/>
</dbReference>
<evidence type="ECO:0000313" key="4">
    <source>
        <dbReference type="EMBL" id="MCH1625649.1"/>
    </source>
</evidence>